<name>A0AAN9UDE1_9PEZI</name>
<keyword evidence="8" id="KW-1185">Reference proteome</keyword>
<evidence type="ECO:0000313" key="7">
    <source>
        <dbReference type="EMBL" id="KAK7745573.1"/>
    </source>
</evidence>
<evidence type="ECO:0000256" key="3">
    <source>
        <dbReference type="ARBA" id="ARBA00022630"/>
    </source>
</evidence>
<dbReference type="Gene3D" id="3.50.50.60">
    <property type="entry name" value="FAD/NAD(P)-binding domain"/>
    <property type="match status" value="1"/>
</dbReference>
<reference evidence="7 8" key="1">
    <citation type="journal article" date="2023" name="PLoS ONE">
        <title>Cytospora paraplurivora sp. nov. isolated from orchards with fruit tree decline syndrome in Ontario, Canada.</title>
        <authorList>
            <person name="Ilyukhin E."/>
            <person name="Nguyen H.D.T."/>
            <person name="Castle A.J."/>
            <person name="Ellouze W."/>
        </authorList>
    </citation>
    <scope>NUCLEOTIDE SEQUENCE [LARGE SCALE GENOMIC DNA]</scope>
    <source>
        <strain evidence="7 8">FDS-564</strain>
    </source>
</reference>
<dbReference type="SUPFAM" id="SSF51905">
    <property type="entry name" value="FAD/NAD(P)-binding domain"/>
    <property type="match status" value="1"/>
</dbReference>
<dbReference type="GO" id="GO:0004497">
    <property type="term" value="F:monooxygenase activity"/>
    <property type="evidence" value="ECO:0007669"/>
    <property type="project" value="InterPro"/>
</dbReference>
<dbReference type="PANTHER" id="PTHR47356">
    <property type="entry name" value="FAD-DEPENDENT MONOOXYGENASE ASQG-RELATED"/>
    <property type="match status" value="1"/>
</dbReference>
<proteinExistence type="inferred from homology"/>
<keyword evidence="5" id="KW-0560">Oxidoreductase</keyword>
<dbReference type="AlphaFoldDB" id="A0AAN9UDE1"/>
<evidence type="ECO:0000256" key="2">
    <source>
        <dbReference type="ARBA" id="ARBA00007992"/>
    </source>
</evidence>
<dbReference type="GO" id="GO:0071949">
    <property type="term" value="F:FAD binding"/>
    <property type="evidence" value="ECO:0007669"/>
    <property type="project" value="InterPro"/>
</dbReference>
<protein>
    <recommendedName>
        <fullName evidence="6">FAD-binding domain-containing protein</fullName>
    </recommendedName>
</protein>
<dbReference type="PANTHER" id="PTHR47356:SF2">
    <property type="entry name" value="FAD-BINDING DOMAIN-CONTAINING PROTEIN-RELATED"/>
    <property type="match status" value="1"/>
</dbReference>
<evidence type="ECO:0000259" key="6">
    <source>
        <dbReference type="Pfam" id="PF01494"/>
    </source>
</evidence>
<gene>
    <name evidence="7" type="ORF">SLS53_003073</name>
</gene>
<keyword evidence="3" id="KW-0285">Flavoprotein</keyword>
<evidence type="ECO:0000256" key="1">
    <source>
        <dbReference type="ARBA" id="ARBA00001974"/>
    </source>
</evidence>
<evidence type="ECO:0000313" key="8">
    <source>
        <dbReference type="Proteomes" id="UP001320245"/>
    </source>
</evidence>
<dbReference type="Proteomes" id="UP001320245">
    <property type="component" value="Unassembled WGS sequence"/>
</dbReference>
<evidence type="ECO:0000256" key="5">
    <source>
        <dbReference type="ARBA" id="ARBA00023002"/>
    </source>
</evidence>
<dbReference type="EMBL" id="JAJSPL020000008">
    <property type="protein sequence ID" value="KAK7745573.1"/>
    <property type="molecule type" value="Genomic_DNA"/>
</dbReference>
<feature type="domain" description="FAD-binding" evidence="6">
    <location>
        <begin position="54"/>
        <end position="142"/>
    </location>
</feature>
<comment type="similarity">
    <text evidence="2">Belongs to the paxM FAD-dependent monooxygenase family.</text>
</comment>
<dbReference type="InterPro" id="IPR036188">
    <property type="entry name" value="FAD/NAD-bd_sf"/>
</dbReference>
<sequence length="345" mass="38679">MSHPTKGIEQGTSHTILGKGSSYIFLTGGGKVYWFLNTKNSQIAHGEDVPRRYSAEDEHQLAKKHFRDQLNEHDTFEDVYKQRIMSTLTPLHEYQWKHWYFERIITIGDASHKLHPISGNGGAAAAEDAAALVNALHRKLQDRTHRLSTEDCEQVFADTQRAQEKRTKAMLHHATKMQEFDAMQSLLAPLLVKFVVPNLTDDAALNIIGENVLGGQRVEALPIPRRPRYVPYVDELPARPLNDLCVGKVFSAVVQSGFALPLIMANIPKLFKSTPCHLDSYLKHYTHAATVSGETSCSAQSCMVALIPIVLIWNTEGFRRGNTKSLGSWCVLIFALQRILQLTVN</sequence>
<evidence type="ECO:0000256" key="4">
    <source>
        <dbReference type="ARBA" id="ARBA00022827"/>
    </source>
</evidence>
<dbReference type="InterPro" id="IPR002938">
    <property type="entry name" value="FAD-bd"/>
</dbReference>
<dbReference type="InterPro" id="IPR050562">
    <property type="entry name" value="FAD_mOase_fung"/>
</dbReference>
<keyword evidence="4" id="KW-0274">FAD</keyword>
<comment type="cofactor">
    <cofactor evidence="1">
        <name>FAD</name>
        <dbReference type="ChEBI" id="CHEBI:57692"/>
    </cofactor>
</comment>
<dbReference type="Pfam" id="PF01494">
    <property type="entry name" value="FAD_binding_3"/>
    <property type="match status" value="1"/>
</dbReference>
<comment type="caution">
    <text evidence="7">The sequence shown here is derived from an EMBL/GenBank/DDBJ whole genome shotgun (WGS) entry which is preliminary data.</text>
</comment>
<organism evidence="7 8">
    <name type="scientific">Cytospora paraplurivora</name>
    <dbReference type="NCBI Taxonomy" id="2898453"/>
    <lineage>
        <taxon>Eukaryota</taxon>
        <taxon>Fungi</taxon>
        <taxon>Dikarya</taxon>
        <taxon>Ascomycota</taxon>
        <taxon>Pezizomycotina</taxon>
        <taxon>Sordariomycetes</taxon>
        <taxon>Sordariomycetidae</taxon>
        <taxon>Diaporthales</taxon>
        <taxon>Cytosporaceae</taxon>
        <taxon>Cytospora</taxon>
    </lineage>
</organism>
<accession>A0AAN9UDE1</accession>